<keyword evidence="1" id="KW-0812">Transmembrane</keyword>
<dbReference type="Proteomes" id="UP000271162">
    <property type="component" value="Unassembled WGS sequence"/>
</dbReference>
<dbReference type="AlphaFoldDB" id="A0A0N4YCG1"/>
<keyword evidence="3" id="KW-1185">Reference proteome</keyword>
<dbReference type="EMBL" id="UYSL01021284">
    <property type="protein sequence ID" value="VDL77819.1"/>
    <property type="molecule type" value="Genomic_DNA"/>
</dbReference>
<evidence type="ECO:0000313" key="2">
    <source>
        <dbReference type="EMBL" id="VDL77819.1"/>
    </source>
</evidence>
<evidence type="ECO:0000256" key="1">
    <source>
        <dbReference type="SAM" id="Phobius"/>
    </source>
</evidence>
<keyword evidence="1" id="KW-1133">Transmembrane helix</keyword>
<proteinExistence type="predicted"/>
<feature type="transmembrane region" description="Helical" evidence="1">
    <location>
        <begin position="103"/>
        <end position="121"/>
    </location>
</feature>
<feature type="transmembrane region" description="Helical" evidence="1">
    <location>
        <begin position="60"/>
        <end position="83"/>
    </location>
</feature>
<reference evidence="4" key="1">
    <citation type="submission" date="2017-02" db="UniProtKB">
        <authorList>
            <consortium name="WormBaseParasite"/>
        </authorList>
    </citation>
    <scope>IDENTIFICATION</scope>
</reference>
<keyword evidence="1" id="KW-0472">Membrane</keyword>
<evidence type="ECO:0000313" key="3">
    <source>
        <dbReference type="Proteomes" id="UP000271162"/>
    </source>
</evidence>
<feature type="transmembrane region" description="Helical" evidence="1">
    <location>
        <begin position="183"/>
        <end position="200"/>
    </location>
</feature>
<sequence length="232" mass="26856">MKVLWTSCVKTLKEALQATFDKLSNGIRFQEIAETYGFFVVSFRLDRFCPARLQLPTKLLLTFILFHVYLLYVLVFTVTKLLVTNTRIKGSRVIPLLPDMAAFKERIFVFLTSIFVFHWFSRSVLGISAGWEYITSWVVHLRPQINIKPQLKLVATESCHSNKSSMSVDLEQVPGLPKWKGKFLILSFSMFFDFSQFFLVNGNSTKVWMQNTSPKALHPERRDIARRSMPSC</sequence>
<name>A0A0N4YCG1_NIPBR</name>
<protein>
    <submittedName>
        <fullName evidence="2 4">Uncharacterized protein</fullName>
    </submittedName>
</protein>
<organism evidence="4">
    <name type="scientific">Nippostrongylus brasiliensis</name>
    <name type="common">Rat hookworm</name>
    <dbReference type="NCBI Taxonomy" id="27835"/>
    <lineage>
        <taxon>Eukaryota</taxon>
        <taxon>Metazoa</taxon>
        <taxon>Ecdysozoa</taxon>
        <taxon>Nematoda</taxon>
        <taxon>Chromadorea</taxon>
        <taxon>Rhabditida</taxon>
        <taxon>Rhabditina</taxon>
        <taxon>Rhabditomorpha</taxon>
        <taxon>Strongyloidea</taxon>
        <taxon>Heligmosomidae</taxon>
        <taxon>Nippostrongylus</taxon>
    </lineage>
</organism>
<accession>A0A0N4YCG1</accession>
<dbReference type="WBParaSite" id="NBR_0001422901-mRNA-1">
    <property type="protein sequence ID" value="NBR_0001422901-mRNA-1"/>
    <property type="gene ID" value="NBR_0001422901"/>
</dbReference>
<gene>
    <name evidence="2" type="ORF">NBR_LOCUS14230</name>
</gene>
<reference evidence="2 3" key="2">
    <citation type="submission" date="2018-11" db="EMBL/GenBank/DDBJ databases">
        <authorList>
            <consortium name="Pathogen Informatics"/>
        </authorList>
    </citation>
    <scope>NUCLEOTIDE SEQUENCE [LARGE SCALE GENOMIC DNA]</scope>
</reference>
<evidence type="ECO:0000313" key="4">
    <source>
        <dbReference type="WBParaSite" id="NBR_0001422901-mRNA-1"/>
    </source>
</evidence>